<comment type="similarity">
    <text evidence="3">Belongs to the CpsC/CapA family.</text>
</comment>
<gene>
    <name evidence="14" type="ORF">B6U37_05365</name>
</gene>
<organism evidence="14 15">
    <name type="scientific">Ligilactobacillus salivarius</name>
    <dbReference type="NCBI Taxonomy" id="1624"/>
    <lineage>
        <taxon>Bacteria</taxon>
        <taxon>Bacillati</taxon>
        <taxon>Bacillota</taxon>
        <taxon>Bacilli</taxon>
        <taxon>Lactobacillales</taxon>
        <taxon>Lactobacillaceae</taxon>
        <taxon>Ligilactobacillus</taxon>
    </lineage>
</organism>
<dbReference type="RefSeq" id="WP_003704160.1">
    <property type="nucleotide sequence ID" value="NZ_JBAGCZ010000001.1"/>
</dbReference>
<dbReference type="PANTHER" id="PTHR32309">
    <property type="entry name" value="TYROSINE-PROTEIN KINASE"/>
    <property type="match status" value="1"/>
</dbReference>
<evidence type="ECO:0000256" key="1">
    <source>
        <dbReference type="ARBA" id="ARBA00004651"/>
    </source>
</evidence>
<dbReference type="GO" id="GO:0005886">
    <property type="term" value="C:plasma membrane"/>
    <property type="evidence" value="ECO:0007669"/>
    <property type="project" value="UniProtKB-SubCell"/>
</dbReference>
<accession>A0A1V9U007</accession>
<dbReference type="InterPro" id="IPR050445">
    <property type="entry name" value="Bact_polysacc_biosynth/exp"/>
</dbReference>
<evidence type="ECO:0000256" key="5">
    <source>
        <dbReference type="ARBA" id="ARBA00022475"/>
    </source>
</evidence>
<evidence type="ECO:0000313" key="14">
    <source>
        <dbReference type="EMBL" id="OQR25334.1"/>
    </source>
</evidence>
<keyword evidence="7" id="KW-0972">Capsule biogenesis/degradation</keyword>
<keyword evidence="10" id="KW-0270">Exopolysaccharide synthesis</keyword>
<evidence type="ECO:0000313" key="15">
    <source>
        <dbReference type="Proteomes" id="UP000192353"/>
    </source>
</evidence>
<comment type="function">
    <text evidence="11">Required for CpsD phosphorylation. Involved in the regulation of capsular polysaccharide biosynthesis. May be part of a complex that directs the coordinated polymerization and export to the cell surface of the capsular polysaccharide.</text>
</comment>
<comment type="pathway">
    <text evidence="2">Capsule biogenesis; capsule polysaccharide biosynthesis.</text>
</comment>
<reference evidence="14 15" key="1">
    <citation type="submission" date="2017-03" db="EMBL/GenBank/DDBJ databases">
        <title>Phylogenomics and comparative genomics of Lactobacillus salivarius, a mammalian gut commensal.</title>
        <authorList>
            <person name="Harris H.M."/>
        </authorList>
    </citation>
    <scope>NUCLEOTIDE SEQUENCE [LARGE SCALE GENOMIC DNA]</scope>
    <source>
        <strain evidence="14 15">AH4231</strain>
    </source>
</reference>
<sequence>MDNIKKEYRELDLFEIFQMLLRHWWIILLSGLLCGLVAFTYSKFAVVPQYTSVTKIYLSNKLTENQTNPTPSTELIKDYEEMVKSRAVLENIIEKHDLRYSYGELSKKVNAENKDETQIISISVTDPNPVVAQRLANSIRDESIKHVTKVMKVISVGVVDKANYPQSQSYPITIKWIEYGFLIGFVLSIGVLLIRFILDDTIKTSEDVEKYLGLSTLAVIPKISDSNNKKKYYGNYGKGKSKRRKRV</sequence>
<comment type="caution">
    <text evidence="14">The sequence shown here is derived from an EMBL/GenBank/DDBJ whole genome shotgun (WGS) entry which is preliminary data.</text>
</comment>
<dbReference type="Pfam" id="PF02706">
    <property type="entry name" value="Wzz"/>
    <property type="match status" value="1"/>
</dbReference>
<keyword evidence="9 12" id="KW-0472">Membrane</keyword>
<keyword evidence="8 12" id="KW-1133">Transmembrane helix</keyword>
<name>A0A1V9U007_9LACO</name>
<feature type="domain" description="Polysaccharide chain length determinant N-terminal" evidence="13">
    <location>
        <begin position="10"/>
        <end position="95"/>
    </location>
</feature>
<evidence type="ECO:0000256" key="8">
    <source>
        <dbReference type="ARBA" id="ARBA00022989"/>
    </source>
</evidence>
<dbReference type="GO" id="GO:0000271">
    <property type="term" value="P:polysaccharide biosynthetic process"/>
    <property type="evidence" value="ECO:0007669"/>
    <property type="project" value="UniProtKB-KW"/>
</dbReference>
<dbReference type="PANTHER" id="PTHR32309:SF13">
    <property type="entry name" value="FERRIC ENTEROBACTIN TRANSPORT PROTEIN FEPE"/>
    <property type="match status" value="1"/>
</dbReference>
<evidence type="ECO:0000256" key="2">
    <source>
        <dbReference type="ARBA" id="ARBA00005132"/>
    </source>
</evidence>
<feature type="transmembrane region" description="Helical" evidence="12">
    <location>
        <begin position="176"/>
        <end position="198"/>
    </location>
</feature>
<evidence type="ECO:0000256" key="12">
    <source>
        <dbReference type="SAM" id="Phobius"/>
    </source>
</evidence>
<dbReference type="Proteomes" id="UP000192353">
    <property type="component" value="Unassembled WGS sequence"/>
</dbReference>
<proteinExistence type="inferred from homology"/>
<comment type="subcellular location">
    <subcellularLocation>
        <location evidence="1">Cell membrane</location>
        <topology evidence="1">Multi-pass membrane protein</topology>
    </subcellularLocation>
</comment>
<evidence type="ECO:0000256" key="4">
    <source>
        <dbReference type="ARBA" id="ARBA00020739"/>
    </source>
</evidence>
<dbReference type="EMBL" id="NBEY01000043">
    <property type="protein sequence ID" value="OQR25334.1"/>
    <property type="molecule type" value="Genomic_DNA"/>
</dbReference>
<evidence type="ECO:0000256" key="3">
    <source>
        <dbReference type="ARBA" id="ARBA00006683"/>
    </source>
</evidence>
<keyword evidence="5" id="KW-1003">Cell membrane</keyword>
<evidence type="ECO:0000256" key="6">
    <source>
        <dbReference type="ARBA" id="ARBA00022692"/>
    </source>
</evidence>
<evidence type="ECO:0000256" key="9">
    <source>
        <dbReference type="ARBA" id="ARBA00023136"/>
    </source>
</evidence>
<feature type="transmembrane region" description="Helical" evidence="12">
    <location>
        <begin position="21"/>
        <end position="41"/>
    </location>
</feature>
<dbReference type="GO" id="GO:0004713">
    <property type="term" value="F:protein tyrosine kinase activity"/>
    <property type="evidence" value="ECO:0007669"/>
    <property type="project" value="TreeGrafter"/>
</dbReference>
<dbReference type="InterPro" id="IPR003856">
    <property type="entry name" value="LPS_length_determ_N"/>
</dbReference>
<evidence type="ECO:0000256" key="7">
    <source>
        <dbReference type="ARBA" id="ARBA00022903"/>
    </source>
</evidence>
<evidence type="ECO:0000256" key="11">
    <source>
        <dbReference type="ARBA" id="ARBA00045736"/>
    </source>
</evidence>
<keyword evidence="6 12" id="KW-0812">Transmembrane</keyword>
<evidence type="ECO:0000259" key="13">
    <source>
        <dbReference type="Pfam" id="PF02706"/>
    </source>
</evidence>
<dbReference type="AlphaFoldDB" id="A0A1V9U007"/>
<protein>
    <recommendedName>
        <fullName evidence="4">Capsular polysaccharide biosynthesis protein CpsC</fullName>
    </recommendedName>
</protein>
<evidence type="ECO:0000256" key="10">
    <source>
        <dbReference type="ARBA" id="ARBA00023169"/>
    </source>
</evidence>